<dbReference type="Proteomes" id="UP000576082">
    <property type="component" value="Unassembled WGS sequence"/>
</dbReference>
<gene>
    <name evidence="1" type="ORF">HHU12_01300</name>
</gene>
<accession>A0A7X9RSZ1</accession>
<keyword evidence="2" id="KW-1185">Reference proteome</keyword>
<dbReference type="RefSeq" id="WP_169654333.1">
    <property type="nucleotide sequence ID" value="NZ_JABANE010000002.1"/>
</dbReference>
<evidence type="ECO:0000313" key="1">
    <source>
        <dbReference type="EMBL" id="NME66587.1"/>
    </source>
</evidence>
<name>A0A7X9RSZ1_9BACT</name>
<reference evidence="1 2" key="1">
    <citation type="submission" date="2020-04" db="EMBL/GenBank/DDBJ databases">
        <title>Flammeovirga sp. SR4, a novel species isolated from seawater.</title>
        <authorList>
            <person name="Wang X."/>
        </authorList>
    </citation>
    <scope>NUCLEOTIDE SEQUENCE [LARGE SCALE GENOMIC DNA]</scope>
    <source>
        <strain evidence="1 2">ATCC 23126</strain>
    </source>
</reference>
<protein>
    <submittedName>
        <fullName evidence="1">Uncharacterized protein</fullName>
    </submittedName>
</protein>
<sequence>MALYNDQGNYSYSDKMYGSNNIVDSYAILQAIHKLTHQVSQIQKEVTGQKEERKKQELPSSFSVATASEFSGISKDGIRKSAKSGKFNYYQNGSGNNCKMFIEKDSFLEYLKSISTKTDKI</sequence>
<proteinExistence type="predicted"/>
<dbReference type="EMBL" id="JABANE010000002">
    <property type="protein sequence ID" value="NME66587.1"/>
    <property type="molecule type" value="Genomic_DNA"/>
</dbReference>
<comment type="caution">
    <text evidence="1">The sequence shown here is derived from an EMBL/GenBank/DDBJ whole genome shotgun (WGS) entry which is preliminary data.</text>
</comment>
<dbReference type="AlphaFoldDB" id="A0A7X9RSZ1"/>
<organism evidence="1 2">
    <name type="scientific">Flammeovirga aprica JL-4</name>
    <dbReference type="NCBI Taxonomy" id="694437"/>
    <lineage>
        <taxon>Bacteria</taxon>
        <taxon>Pseudomonadati</taxon>
        <taxon>Bacteroidota</taxon>
        <taxon>Cytophagia</taxon>
        <taxon>Cytophagales</taxon>
        <taxon>Flammeovirgaceae</taxon>
        <taxon>Flammeovirga</taxon>
    </lineage>
</organism>
<evidence type="ECO:0000313" key="2">
    <source>
        <dbReference type="Proteomes" id="UP000576082"/>
    </source>
</evidence>